<keyword evidence="3" id="KW-1185">Reference proteome</keyword>
<name>A0A9W7ENG7_9STRA</name>
<dbReference type="EMBL" id="BRXX01000069">
    <property type="protein sequence ID" value="GMH87154.1"/>
    <property type="molecule type" value="Genomic_DNA"/>
</dbReference>
<accession>A0A9W7ENG7</accession>
<keyword evidence="1" id="KW-0732">Signal</keyword>
<proteinExistence type="predicted"/>
<dbReference type="AlphaFoldDB" id="A0A9W7ENG7"/>
<feature type="chain" id="PRO_5040838993" evidence="1">
    <location>
        <begin position="23"/>
        <end position="255"/>
    </location>
</feature>
<evidence type="ECO:0000256" key="1">
    <source>
        <dbReference type="SAM" id="SignalP"/>
    </source>
</evidence>
<comment type="caution">
    <text evidence="2">The sequence shown here is derived from an EMBL/GenBank/DDBJ whole genome shotgun (WGS) entry which is preliminary data.</text>
</comment>
<protein>
    <submittedName>
        <fullName evidence="2">Uncharacterized protein</fullName>
    </submittedName>
</protein>
<feature type="signal peptide" evidence="1">
    <location>
        <begin position="1"/>
        <end position="22"/>
    </location>
</feature>
<gene>
    <name evidence="2" type="ORF">TrVE_jg6886</name>
</gene>
<sequence>MTMKRVLLSLLSLCAVGKEAFSFSIPGGLTHSTALWGNKVHADDKDRLQCDVALVDGVFQGSLNRRKVVGVGTAGIIGLISIGPGGFGVENAEATGRATLEQAADRYIPRIISGGETYKTDLYKAIASGSSAALYAIVKEPRAKEKSDNSKSDGGFSERAASAGSFSDARVLNAMDLYASTFSDRSTSLKTKSMKIEVSKLREVVKELEGMGKNEKKFDVKRAKDIYKKGGDAFNKYCFLANEGLNVKMKRLPYL</sequence>
<reference evidence="3" key="1">
    <citation type="journal article" date="2023" name="Commun. Biol.">
        <title>Genome analysis of Parmales, the sister group of diatoms, reveals the evolutionary specialization of diatoms from phago-mixotrophs to photoautotrophs.</title>
        <authorList>
            <person name="Ban H."/>
            <person name="Sato S."/>
            <person name="Yoshikawa S."/>
            <person name="Yamada K."/>
            <person name="Nakamura Y."/>
            <person name="Ichinomiya M."/>
            <person name="Sato N."/>
            <person name="Blanc-Mathieu R."/>
            <person name="Endo H."/>
            <person name="Kuwata A."/>
            <person name="Ogata H."/>
        </authorList>
    </citation>
    <scope>NUCLEOTIDE SEQUENCE [LARGE SCALE GENOMIC DNA]</scope>
    <source>
        <strain evidence="3">NIES 3699</strain>
    </source>
</reference>
<organism evidence="2 3">
    <name type="scientific">Triparma verrucosa</name>
    <dbReference type="NCBI Taxonomy" id="1606542"/>
    <lineage>
        <taxon>Eukaryota</taxon>
        <taxon>Sar</taxon>
        <taxon>Stramenopiles</taxon>
        <taxon>Ochrophyta</taxon>
        <taxon>Bolidophyceae</taxon>
        <taxon>Parmales</taxon>
        <taxon>Triparmaceae</taxon>
        <taxon>Triparma</taxon>
    </lineage>
</organism>
<evidence type="ECO:0000313" key="3">
    <source>
        <dbReference type="Proteomes" id="UP001165160"/>
    </source>
</evidence>
<evidence type="ECO:0000313" key="2">
    <source>
        <dbReference type="EMBL" id="GMH87154.1"/>
    </source>
</evidence>
<dbReference type="Proteomes" id="UP001165160">
    <property type="component" value="Unassembled WGS sequence"/>
</dbReference>